<keyword evidence="2" id="KW-0436">Ligase</keyword>
<sequence length="83" mass="8248">PLETVRRAAMPSGSLPDTAAAALRGGAEELAGFGLGVLRGVSPMLASPAEGVASALAALGSEVSVEVKLDGARIQVHRLGDEV</sequence>
<gene>
    <name evidence="2" type="ORF">KFZ73_27880</name>
</gene>
<feature type="non-terminal residue" evidence="2">
    <location>
        <position position="1"/>
    </location>
</feature>
<dbReference type="GO" id="GO:0016874">
    <property type="term" value="F:ligase activity"/>
    <property type="evidence" value="ECO:0007669"/>
    <property type="project" value="UniProtKB-KW"/>
</dbReference>
<dbReference type="Pfam" id="PF01068">
    <property type="entry name" value="DNA_ligase_A_M"/>
    <property type="match status" value="1"/>
</dbReference>
<feature type="domain" description="ATP-dependent DNA ligase family profile" evidence="1">
    <location>
        <begin position="43"/>
        <end position="83"/>
    </location>
</feature>
<dbReference type="SUPFAM" id="SSF56091">
    <property type="entry name" value="DNA ligase/mRNA capping enzyme, catalytic domain"/>
    <property type="match status" value="1"/>
</dbReference>
<evidence type="ECO:0000259" key="1">
    <source>
        <dbReference type="Pfam" id="PF01068"/>
    </source>
</evidence>
<name>A0ABS5NMC1_TSUPA</name>
<comment type="caution">
    <text evidence="2">The sequence shown here is derived from an EMBL/GenBank/DDBJ whole genome shotgun (WGS) entry which is preliminary data.</text>
</comment>
<dbReference type="EMBL" id="JAGXOE010000813">
    <property type="protein sequence ID" value="MBS4105042.1"/>
    <property type="molecule type" value="Genomic_DNA"/>
</dbReference>
<evidence type="ECO:0000313" key="3">
    <source>
        <dbReference type="Proteomes" id="UP000676853"/>
    </source>
</evidence>
<accession>A0ABS5NMC1</accession>
<organism evidence="2 3">
    <name type="scientific">Tsukamurella paurometabola</name>
    <name type="common">Corynebacterium paurometabolum</name>
    <dbReference type="NCBI Taxonomy" id="2061"/>
    <lineage>
        <taxon>Bacteria</taxon>
        <taxon>Bacillati</taxon>
        <taxon>Actinomycetota</taxon>
        <taxon>Actinomycetes</taxon>
        <taxon>Mycobacteriales</taxon>
        <taxon>Tsukamurellaceae</taxon>
        <taxon>Tsukamurella</taxon>
    </lineage>
</organism>
<dbReference type="Proteomes" id="UP000676853">
    <property type="component" value="Unassembled WGS sequence"/>
</dbReference>
<dbReference type="Gene3D" id="3.30.470.30">
    <property type="entry name" value="DNA ligase/mRNA capping enzyme"/>
    <property type="match status" value="1"/>
</dbReference>
<reference evidence="2 3" key="1">
    <citation type="submission" date="2021-04" db="EMBL/GenBank/DDBJ databases">
        <title>Whole genome sequence analysis of a thiophenic sulfur metabolizing bacteria.</title>
        <authorList>
            <person name="Akhtar N."/>
            <person name="Akram J."/>
            <person name="Aslam A."/>
        </authorList>
    </citation>
    <scope>NUCLEOTIDE SEQUENCE [LARGE SCALE GENOMIC DNA]</scope>
    <source>
        <strain evidence="2 3">3OW</strain>
    </source>
</reference>
<feature type="non-terminal residue" evidence="2">
    <location>
        <position position="83"/>
    </location>
</feature>
<dbReference type="InterPro" id="IPR016059">
    <property type="entry name" value="DNA_ligase_ATP-dep_CS"/>
</dbReference>
<evidence type="ECO:0000313" key="2">
    <source>
        <dbReference type="EMBL" id="MBS4105042.1"/>
    </source>
</evidence>
<keyword evidence="3" id="KW-1185">Reference proteome</keyword>
<dbReference type="InterPro" id="IPR012310">
    <property type="entry name" value="DNA_ligase_ATP-dep_cent"/>
</dbReference>
<protein>
    <submittedName>
        <fullName evidence="2">ATP-dependent DNA ligase</fullName>
    </submittedName>
</protein>
<proteinExistence type="predicted"/>
<dbReference type="PROSITE" id="PS00697">
    <property type="entry name" value="DNA_LIGASE_A1"/>
    <property type="match status" value="1"/>
</dbReference>